<evidence type="ECO:0000256" key="4">
    <source>
        <dbReference type="ARBA" id="ARBA00022801"/>
    </source>
</evidence>
<keyword evidence="2 7" id="KW-0963">Cytoplasm</keyword>
<dbReference type="Gene3D" id="3.90.80.10">
    <property type="entry name" value="Inorganic pyrophosphatase"/>
    <property type="match status" value="1"/>
</dbReference>
<dbReference type="GO" id="GO:0000287">
    <property type="term" value="F:magnesium ion binding"/>
    <property type="evidence" value="ECO:0007669"/>
    <property type="project" value="UniProtKB-UniRule"/>
</dbReference>
<keyword evidence="4 7" id="KW-0378">Hydrolase</keyword>
<dbReference type="HAMAP" id="MF_00209">
    <property type="entry name" value="Inorganic_PPase"/>
    <property type="match status" value="1"/>
</dbReference>
<dbReference type="InterPro" id="IPR008162">
    <property type="entry name" value="Pyrophosphatase"/>
</dbReference>
<dbReference type="PANTHER" id="PTHR10286">
    <property type="entry name" value="INORGANIC PYROPHOSPHATASE"/>
    <property type="match status" value="1"/>
</dbReference>
<feature type="binding site" evidence="7">
    <location>
        <position position="70"/>
    </location>
    <ligand>
        <name>Mg(2+)</name>
        <dbReference type="ChEBI" id="CHEBI:18420"/>
        <label>2</label>
    </ligand>
</feature>
<comment type="subcellular location">
    <subcellularLocation>
        <location evidence="7">Cytoplasm</location>
    </subcellularLocation>
</comment>
<name>A0AAT9G9M9_9RICK</name>
<dbReference type="SUPFAM" id="SSF50324">
    <property type="entry name" value="Inorganic pyrophosphatase"/>
    <property type="match status" value="1"/>
</dbReference>
<dbReference type="Pfam" id="PF00719">
    <property type="entry name" value="Pyrophosphatase"/>
    <property type="match status" value="1"/>
</dbReference>
<feature type="binding site" evidence="7">
    <location>
        <position position="55"/>
    </location>
    <ligand>
        <name>substrate</name>
    </ligand>
</feature>
<dbReference type="GO" id="GO:0005737">
    <property type="term" value="C:cytoplasm"/>
    <property type="evidence" value="ECO:0007669"/>
    <property type="project" value="UniProtKB-SubCell"/>
</dbReference>
<feature type="binding site" evidence="7">
    <location>
        <position position="65"/>
    </location>
    <ligand>
        <name>Mg(2+)</name>
        <dbReference type="ChEBI" id="CHEBI:18420"/>
        <label>1</label>
    </ligand>
</feature>
<dbReference type="GO" id="GO:0006796">
    <property type="term" value="P:phosphate-containing compound metabolic process"/>
    <property type="evidence" value="ECO:0007669"/>
    <property type="project" value="InterPro"/>
</dbReference>
<keyword evidence="5 7" id="KW-0460">Magnesium</keyword>
<comment type="subunit">
    <text evidence="7">Homohexamer.</text>
</comment>
<evidence type="ECO:0000256" key="5">
    <source>
        <dbReference type="ARBA" id="ARBA00022842"/>
    </source>
</evidence>
<feature type="binding site" evidence="7">
    <location>
        <position position="141"/>
    </location>
    <ligand>
        <name>substrate</name>
    </ligand>
</feature>
<feature type="binding site" evidence="7">
    <location>
        <position position="29"/>
    </location>
    <ligand>
        <name>substrate</name>
    </ligand>
</feature>
<dbReference type="PROSITE" id="PS00387">
    <property type="entry name" value="PPASE"/>
    <property type="match status" value="1"/>
</dbReference>
<proteinExistence type="inferred from homology"/>
<gene>
    <name evidence="7 8" type="primary">ppa</name>
    <name evidence="8" type="ORF">DMENIID0002_11680</name>
</gene>
<reference evidence="8" key="1">
    <citation type="submission" date="2024-01" db="EMBL/GenBank/DDBJ databases">
        <title>Sequencing the genomes of a sandfly, Sergentomyia squamirostris, and its two endosymbionts.</title>
        <authorList>
            <person name="Itokawa K."/>
            <person name="Sanjoba C."/>
        </authorList>
    </citation>
    <scope>NUCLEOTIDE SEQUENCE</scope>
    <source>
        <strain evidence="8">RiSSQ</strain>
    </source>
</reference>
<keyword evidence="3 7" id="KW-0479">Metal-binding</keyword>
<dbReference type="CDD" id="cd00412">
    <property type="entry name" value="pyrophosphatase"/>
    <property type="match status" value="1"/>
</dbReference>
<dbReference type="AlphaFoldDB" id="A0AAT9G9M9"/>
<evidence type="ECO:0000256" key="6">
    <source>
        <dbReference type="ARBA" id="ARBA00047820"/>
    </source>
</evidence>
<dbReference type="GO" id="GO:0004427">
    <property type="term" value="F:inorganic diphosphate phosphatase activity"/>
    <property type="evidence" value="ECO:0007669"/>
    <property type="project" value="UniProtKB-UniRule"/>
</dbReference>
<dbReference type="FunFam" id="3.90.80.10:FF:000003">
    <property type="entry name" value="Inorganic pyrophosphatase"/>
    <property type="match status" value="1"/>
</dbReference>
<comment type="catalytic activity">
    <reaction evidence="6 7">
        <text>diphosphate + H2O = 2 phosphate + H(+)</text>
        <dbReference type="Rhea" id="RHEA:24576"/>
        <dbReference type="ChEBI" id="CHEBI:15377"/>
        <dbReference type="ChEBI" id="CHEBI:15378"/>
        <dbReference type="ChEBI" id="CHEBI:33019"/>
        <dbReference type="ChEBI" id="CHEBI:43474"/>
        <dbReference type="EC" id="3.6.1.1"/>
    </reaction>
</comment>
<feature type="binding site" evidence="7">
    <location>
        <position position="70"/>
    </location>
    <ligand>
        <name>Mg(2+)</name>
        <dbReference type="ChEBI" id="CHEBI:18420"/>
        <label>1</label>
    </ligand>
</feature>
<evidence type="ECO:0000313" key="8">
    <source>
        <dbReference type="EMBL" id="BFD46522.1"/>
    </source>
</evidence>
<dbReference type="EC" id="3.6.1.1" evidence="7"/>
<protein>
    <recommendedName>
        <fullName evidence="7">Inorganic pyrophosphatase</fullName>
        <ecNumber evidence="7">3.6.1.1</ecNumber>
    </recommendedName>
    <alternativeName>
        <fullName evidence="7">Pyrophosphate phospho-hydrolase</fullName>
        <shortName evidence="7">PPase</shortName>
    </alternativeName>
</protein>
<dbReference type="NCBIfam" id="NF002317">
    <property type="entry name" value="PRK01250.1"/>
    <property type="match status" value="1"/>
</dbReference>
<comment type="similarity">
    <text evidence="7">Belongs to the PPase family.</text>
</comment>
<evidence type="ECO:0000256" key="3">
    <source>
        <dbReference type="ARBA" id="ARBA00022723"/>
    </source>
</evidence>
<feature type="binding site" evidence="7">
    <location>
        <position position="43"/>
    </location>
    <ligand>
        <name>substrate</name>
    </ligand>
</feature>
<evidence type="ECO:0000256" key="2">
    <source>
        <dbReference type="ARBA" id="ARBA00022490"/>
    </source>
</evidence>
<organism evidence="8">
    <name type="scientific">Candidatus Tisiphia endosymbiont of Sergentomyia squamirostris</name>
    <dbReference type="NCBI Taxonomy" id="3113639"/>
    <lineage>
        <taxon>Bacteria</taxon>
        <taxon>Pseudomonadati</taxon>
        <taxon>Pseudomonadota</taxon>
        <taxon>Alphaproteobacteria</taxon>
        <taxon>Rickettsiales</taxon>
        <taxon>Rickettsiaceae</taxon>
        <taxon>Rickettsieae</taxon>
        <taxon>Candidatus Tisiphia</taxon>
    </lineage>
</organism>
<feature type="binding site" evidence="7">
    <location>
        <position position="102"/>
    </location>
    <ligand>
        <name>Mg(2+)</name>
        <dbReference type="ChEBI" id="CHEBI:18420"/>
        <label>1</label>
    </ligand>
</feature>
<sequence length="179" mass="20483">MLVEKIKTKVGHEEINVIIEIPMQDSPIKYEMDKESGAIFVDRFMQTAMFYPCNYGFIPHTLSEDGDPVDVLVVSHYPVIPSSVIRSRPIGVLMMEDESGLDEKIIAVPSSKLDITFDSIKDLDDLCPMLKQRIVHFFEHYKNLEKGKWVKVTGWENAQKAKELINEGILRVSTKIENQ</sequence>
<comment type="function">
    <text evidence="7">Catalyzes the hydrolysis of inorganic pyrophosphate (PPi) forming two phosphate ions.</text>
</comment>
<evidence type="ECO:0000256" key="1">
    <source>
        <dbReference type="ARBA" id="ARBA00001946"/>
    </source>
</evidence>
<comment type="cofactor">
    <cofactor evidence="1 7">
        <name>Mg(2+)</name>
        <dbReference type="ChEBI" id="CHEBI:18420"/>
    </cofactor>
</comment>
<dbReference type="EMBL" id="AP029170">
    <property type="protein sequence ID" value="BFD46522.1"/>
    <property type="molecule type" value="Genomic_DNA"/>
</dbReference>
<evidence type="ECO:0000256" key="7">
    <source>
        <dbReference type="HAMAP-Rule" id="MF_00209"/>
    </source>
</evidence>
<dbReference type="InterPro" id="IPR036649">
    <property type="entry name" value="Pyrophosphatase_sf"/>
</dbReference>
<accession>A0AAT9G9M9</accession>